<name>A0A0A1IVM5_9CAUD</name>
<evidence type="ECO:0000313" key="1">
    <source>
        <dbReference type="EMBL" id="CEF89455.1"/>
    </source>
</evidence>
<gene>
    <name evidence="1" type="primary">ORF141</name>
</gene>
<dbReference type="EMBL" id="LN610575">
    <property type="protein sequence ID" value="CEF89455.1"/>
    <property type="molecule type" value="Genomic_DNA"/>
</dbReference>
<evidence type="ECO:0000313" key="2">
    <source>
        <dbReference type="Proteomes" id="UP000030224"/>
    </source>
</evidence>
<organism evidence="1 2">
    <name type="scientific">Pseudomonas phage vB_PaeM_C2-10_Ab08</name>
    <dbReference type="NCBI Taxonomy" id="1548903"/>
    <lineage>
        <taxon>Viruses</taxon>
        <taxon>Duplodnaviria</taxon>
        <taxon>Heunggongvirae</taxon>
        <taxon>Uroviricota</taxon>
        <taxon>Caudoviricetes</taxon>
        <taxon>Vandenendeviridae</taxon>
        <taxon>Skurskavirinae</taxon>
        <taxon>Pakpunavirus</taxon>
        <taxon>Pakpunavirus CAb1</taxon>
    </lineage>
</organism>
<dbReference type="Proteomes" id="UP000030224">
    <property type="component" value="Segment"/>
</dbReference>
<protein>
    <submittedName>
        <fullName evidence="1">Uncharacterized protein</fullName>
    </submittedName>
</protein>
<sequence>MGEDKMGADSYWELAIKQVAHGMNIAERERQILIADLISWYERRILHRVKREEYEAI</sequence>
<reference evidence="1 2" key="1">
    <citation type="journal article" date="2015" name="PLoS ONE">
        <title>Investigation of a Large Collection of Pseudomonas aeruginosa Bacteriophages Collected from a Single Environmental Source in Abidjan, Cote d'Ivoire.</title>
        <authorList>
            <person name="Essoh C."/>
            <person name="Latino L."/>
            <person name="Midoux C."/>
            <person name="Blouin Y."/>
            <person name="Loukou G."/>
            <person name="Nguetta S.P."/>
            <person name="Lathro S."/>
            <person name="Cablanmian A."/>
            <person name="Kouassi A.K."/>
            <person name="Vergnaud G."/>
            <person name="Pourcel C."/>
        </authorList>
    </citation>
    <scope>NUCLEOTIDE SEQUENCE [LARGE SCALE GENOMIC DNA]</scope>
    <source>
        <strain evidence="1">Ab08</strain>
    </source>
</reference>
<proteinExistence type="predicted"/>
<accession>A0A0A1IVM5</accession>